<dbReference type="GO" id="GO:0000287">
    <property type="term" value="F:magnesium ion binding"/>
    <property type="evidence" value="ECO:0007669"/>
    <property type="project" value="InterPro"/>
</dbReference>
<accession>A0A066WKZ7</accession>
<dbReference type="InterPro" id="IPR005844">
    <property type="entry name" value="A-D-PHexomutase_a/b/a-I"/>
</dbReference>
<dbReference type="InParanoid" id="A0A066WKZ7"/>
<evidence type="ECO:0000256" key="5">
    <source>
        <dbReference type="ARBA" id="ARBA00022842"/>
    </source>
</evidence>
<dbReference type="InterPro" id="IPR005845">
    <property type="entry name" value="A-D-PHexomutase_a/b/a-II"/>
</dbReference>
<dbReference type="Pfam" id="PF00408">
    <property type="entry name" value="PGM_PMM_IV"/>
    <property type="match status" value="1"/>
</dbReference>
<keyword evidence="3" id="KW-0597">Phosphoprotein</keyword>
<keyword evidence="13" id="KW-1185">Reference proteome</keyword>
<dbReference type="Gene3D" id="3.40.120.10">
    <property type="entry name" value="Alpha-D-Glucose-1,6-Bisphosphate, subunit A, domain 3"/>
    <property type="match status" value="3"/>
</dbReference>
<sequence length="593" mass="64077">MPSSGAESYQAQAKAWLQADFDSSTRRQLQKIIDDNDQDALKQAFDGRMEFGTAGLRGLMGVGPVNMNRLVIRQTTAGLADHLLAVNKVAAQNHGVVIAYDGRHGSNIFAEDAAGVLAARGVKVLLFDKMHPTPLGAFAVKHLNAVAGVVVTASHNPPQYNGYKVYWQGGNQINDPIDEQIAAAISHVAAKDSTPKALSLSDAQSVGLLQYLGDEVFASYQKELLKTVSVSGAKGKDGLVVAYTPLHGVGAPFAEALLKQTGISNVHTVKVQREADGDFPTVNFPNPEEKGAMDLVIALADEKDAQIAVANDPDADRLAACARTKDGKMRQLTGDQLGSLLGERMLSRAPKGSWALSTVVSSRLLSRLALDMGAQHQETLTGFKWLGAVAKNIQERGDHFAFAYEEALGYMVSPMVWDKDGLTAIVALCELAAELNASGESLWDQLERIQRRVGASVTMPRTIRLSHGSQGSDLMKKLRADLPKSIAHHQVIMISDLLDNPKKPADPKQVPKNDVLSFYFADETHSASSSEADILLGAPRIIVRPSGTEPKVKIYCEKLGKIGVEEQYESAMRRIESDLNDLVDAFYTFAIKL</sequence>
<dbReference type="SUPFAM" id="SSF53738">
    <property type="entry name" value="Phosphoglucomutase, first 3 domains"/>
    <property type="match status" value="3"/>
</dbReference>
<dbReference type="PROSITE" id="PS00710">
    <property type="entry name" value="PGM_PMM"/>
    <property type="match status" value="1"/>
</dbReference>
<evidence type="ECO:0000259" key="8">
    <source>
        <dbReference type="Pfam" id="PF00408"/>
    </source>
</evidence>
<dbReference type="GO" id="GO:0005975">
    <property type="term" value="P:carbohydrate metabolic process"/>
    <property type="evidence" value="ECO:0007669"/>
    <property type="project" value="InterPro"/>
</dbReference>
<dbReference type="RefSeq" id="XP_013246087.1">
    <property type="nucleotide sequence ID" value="XM_013390633.1"/>
</dbReference>
<dbReference type="InterPro" id="IPR036900">
    <property type="entry name" value="A-D-PHexomutase_C_sf"/>
</dbReference>
<evidence type="ECO:0000256" key="3">
    <source>
        <dbReference type="ARBA" id="ARBA00022553"/>
    </source>
</evidence>
<dbReference type="PRINTS" id="PR00509">
    <property type="entry name" value="PGMPMM"/>
</dbReference>
<dbReference type="OrthoDB" id="8300170at2759"/>
<dbReference type="EMBL" id="JMSN01000003">
    <property type="protein sequence ID" value="KDN53248.1"/>
    <property type="molecule type" value="Genomic_DNA"/>
</dbReference>
<dbReference type="InterPro" id="IPR016055">
    <property type="entry name" value="A-D-PHexomutase_a/b/a-I/II/III"/>
</dbReference>
<protein>
    <submittedName>
        <fullName evidence="12">Putative phosphomannomutase</fullName>
    </submittedName>
</protein>
<dbReference type="InterPro" id="IPR005843">
    <property type="entry name" value="A-D-PHexomutase_C"/>
</dbReference>
<dbReference type="GO" id="GO:0008973">
    <property type="term" value="F:phosphopentomutase activity"/>
    <property type="evidence" value="ECO:0007669"/>
    <property type="project" value="TreeGrafter"/>
</dbReference>
<feature type="domain" description="Alpha-D-phosphohexomutase alpha/beta/alpha" evidence="9">
    <location>
        <begin position="49"/>
        <end position="187"/>
    </location>
</feature>
<evidence type="ECO:0000256" key="4">
    <source>
        <dbReference type="ARBA" id="ARBA00022723"/>
    </source>
</evidence>
<dbReference type="Gene3D" id="3.30.310.50">
    <property type="entry name" value="Alpha-D-phosphohexomutase, C-terminal domain"/>
    <property type="match status" value="1"/>
</dbReference>
<dbReference type="InterPro" id="IPR016066">
    <property type="entry name" value="A-D-PHexomutase_CS"/>
</dbReference>
<comment type="cofactor">
    <cofactor evidence="1">
        <name>Mg(2+)</name>
        <dbReference type="ChEBI" id="CHEBI:18420"/>
    </cofactor>
</comment>
<evidence type="ECO:0000256" key="2">
    <source>
        <dbReference type="ARBA" id="ARBA00010231"/>
    </source>
</evidence>
<feature type="domain" description="Alpha-D-phosphohexomutase alpha/beta/alpha" evidence="11">
    <location>
        <begin position="333"/>
        <end position="443"/>
    </location>
</feature>
<dbReference type="HOGENOM" id="CLU_016950_0_2_1"/>
<evidence type="ECO:0000313" key="12">
    <source>
        <dbReference type="EMBL" id="KDN53248.1"/>
    </source>
</evidence>
<dbReference type="PANTHER" id="PTHR45745:SF1">
    <property type="entry name" value="PHOSPHOGLUCOMUTASE 2B-RELATED"/>
    <property type="match status" value="1"/>
</dbReference>
<dbReference type="GO" id="GO:0005634">
    <property type="term" value="C:nucleus"/>
    <property type="evidence" value="ECO:0007669"/>
    <property type="project" value="TreeGrafter"/>
</dbReference>
<evidence type="ECO:0000256" key="1">
    <source>
        <dbReference type="ARBA" id="ARBA00001946"/>
    </source>
</evidence>
<keyword evidence="6" id="KW-0413">Isomerase</keyword>
<feature type="domain" description="Alpha-D-phosphohexomutase alpha/beta/alpha" evidence="10">
    <location>
        <begin position="219"/>
        <end position="324"/>
    </location>
</feature>
<dbReference type="Pfam" id="PF02878">
    <property type="entry name" value="PGM_PMM_I"/>
    <property type="match status" value="1"/>
</dbReference>
<dbReference type="PANTHER" id="PTHR45745">
    <property type="entry name" value="PHOSPHOMANNOMUTASE 45A"/>
    <property type="match status" value="1"/>
</dbReference>
<dbReference type="OMA" id="GYCVDPE"/>
<evidence type="ECO:0000259" key="11">
    <source>
        <dbReference type="Pfam" id="PF02880"/>
    </source>
</evidence>
<evidence type="ECO:0000256" key="7">
    <source>
        <dbReference type="RuleBase" id="RU004326"/>
    </source>
</evidence>
<dbReference type="FunCoup" id="A0A066WKZ7">
    <property type="interactions" value="164"/>
</dbReference>
<dbReference type="AlphaFoldDB" id="A0A066WKZ7"/>
<dbReference type="InterPro" id="IPR005846">
    <property type="entry name" value="A-D-PHexomutase_a/b/a-III"/>
</dbReference>
<dbReference type="Pfam" id="PF02880">
    <property type="entry name" value="PGM_PMM_III"/>
    <property type="match status" value="1"/>
</dbReference>
<evidence type="ECO:0000259" key="10">
    <source>
        <dbReference type="Pfam" id="PF02879"/>
    </source>
</evidence>
<evidence type="ECO:0000259" key="9">
    <source>
        <dbReference type="Pfam" id="PF02878"/>
    </source>
</evidence>
<dbReference type="CDD" id="cd05799">
    <property type="entry name" value="PGM2"/>
    <property type="match status" value="1"/>
</dbReference>
<keyword evidence="4 7" id="KW-0479">Metal-binding</keyword>
<dbReference type="Pfam" id="PF02879">
    <property type="entry name" value="PGM_PMM_II"/>
    <property type="match status" value="1"/>
</dbReference>
<evidence type="ECO:0000256" key="6">
    <source>
        <dbReference type="ARBA" id="ARBA00023235"/>
    </source>
</evidence>
<dbReference type="InterPro" id="IPR005841">
    <property type="entry name" value="Alpha-D-phosphohexomutase_SF"/>
</dbReference>
<keyword evidence="5 7" id="KW-0460">Magnesium</keyword>
<dbReference type="SUPFAM" id="SSF55957">
    <property type="entry name" value="Phosphoglucomutase, C-terminal domain"/>
    <property type="match status" value="1"/>
</dbReference>
<gene>
    <name evidence="12" type="ORF">K437DRAFT_253265</name>
</gene>
<dbReference type="Proteomes" id="UP000027361">
    <property type="component" value="Unassembled WGS sequence"/>
</dbReference>
<dbReference type="GO" id="GO:0006166">
    <property type="term" value="P:purine ribonucleoside salvage"/>
    <property type="evidence" value="ECO:0007669"/>
    <property type="project" value="TreeGrafter"/>
</dbReference>
<reference evidence="12 13" key="1">
    <citation type="submission" date="2014-05" db="EMBL/GenBank/DDBJ databases">
        <title>Draft genome sequence of a rare smut relative, Tilletiaria anomala UBC 951.</title>
        <authorList>
            <consortium name="DOE Joint Genome Institute"/>
            <person name="Toome M."/>
            <person name="Kuo A."/>
            <person name="Henrissat B."/>
            <person name="Lipzen A."/>
            <person name="Tritt A."/>
            <person name="Yoshinaga Y."/>
            <person name="Zane M."/>
            <person name="Barry K."/>
            <person name="Grigoriev I.V."/>
            <person name="Spatafora J.W."/>
            <person name="Aimea M.C."/>
        </authorList>
    </citation>
    <scope>NUCLEOTIDE SEQUENCE [LARGE SCALE GENOMIC DNA]</scope>
    <source>
        <strain evidence="12 13">UBC 951</strain>
    </source>
</reference>
<organism evidence="12 13">
    <name type="scientific">Tilletiaria anomala (strain ATCC 24038 / CBS 436.72 / UBC 951)</name>
    <dbReference type="NCBI Taxonomy" id="1037660"/>
    <lineage>
        <taxon>Eukaryota</taxon>
        <taxon>Fungi</taxon>
        <taxon>Dikarya</taxon>
        <taxon>Basidiomycota</taxon>
        <taxon>Ustilaginomycotina</taxon>
        <taxon>Exobasidiomycetes</taxon>
        <taxon>Georgefischeriales</taxon>
        <taxon>Tilletiariaceae</taxon>
        <taxon>Tilletiaria</taxon>
    </lineage>
</organism>
<evidence type="ECO:0000313" key="13">
    <source>
        <dbReference type="Proteomes" id="UP000027361"/>
    </source>
</evidence>
<name>A0A066WKZ7_TILAU</name>
<proteinExistence type="inferred from homology"/>
<comment type="similarity">
    <text evidence="2 7">Belongs to the phosphohexose mutase family.</text>
</comment>
<dbReference type="GeneID" id="25263522"/>
<dbReference type="STRING" id="1037660.A0A066WKZ7"/>
<feature type="domain" description="Alpha-D-phosphohexomutase C-terminal" evidence="8">
    <location>
        <begin position="534"/>
        <end position="558"/>
    </location>
</feature>
<comment type="caution">
    <text evidence="12">The sequence shown here is derived from an EMBL/GenBank/DDBJ whole genome shotgun (WGS) entry which is preliminary data.</text>
</comment>